<feature type="transmembrane region" description="Helical" evidence="7">
    <location>
        <begin position="12"/>
        <end position="37"/>
    </location>
</feature>
<protein>
    <recommendedName>
        <fullName evidence="7">Tetraspanin</fullName>
    </recommendedName>
</protein>
<keyword evidence="4 7" id="KW-1133">Transmembrane helix</keyword>
<dbReference type="PANTHER" id="PTHR19282:SF544">
    <property type="entry name" value="TETRASPANIN"/>
    <property type="match status" value="1"/>
</dbReference>
<dbReference type="Pfam" id="PF00335">
    <property type="entry name" value="Tetraspanin"/>
    <property type="match status" value="1"/>
</dbReference>
<dbReference type="PRINTS" id="PR00259">
    <property type="entry name" value="TMFOUR"/>
</dbReference>
<evidence type="ECO:0000256" key="6">
    <source>
        <dbReference type="PIRSR" id="PIRSR002419-1"/>
    </source>
</evidence>
<keyword evidence="5 7" id="KW-0472">Membrane</keyword>
<evidence type="ECO:0000256" key="5">
    <source>
        <dbReference type="ARBA" id="ARBA00023136"/>
    </source>
</evidence>
<dbReference type="InterPro" id="IPR000301">
    <property type="entry name" value="Tetraspanin_animals"/>
</dbReference>
<sequence length="224" mass="24818">MPLGSCHTCIKYLMFGFNFLFWLLGCAMLGVGIWILVDDEFDKYTDGVDEFSLLYTAAYVVIVVGIIIMVIGFLGCCGAIRENQIMLVLFFACLFIIFCALLGIGIYMIVAKDGFRNVVSEVLKKKVRDTCRGNDEATNFMQVIQENFKCCGADSLTDYSPTSCAHPMICEAIYDTKGCTTVFSEWIQKNFVVVAGVLFGIALILILGMVFAMILCCAVRDIHA</sequence>
<dbReference type="SUPFAM" id="SSF48652">
    <property type="entry name" value="Tetraspanin"/>
    <property type="match status" value="1"/>
</dbReference>
<dbReference type="EMBL" id="CACVKT020007867">
    <property type="protein sequence ID" value="CAC5411496.1"/>
    <property type="molecule type" value="Genomic_DNA"/>
</dbReference>
<evidence type="ECO:0000313" key="9">
    <source>
        <dbReference type="Proteomes" id="UP000507470"/>
    </source>
</evidence>
<reference evidence="8 9" key="1">
    <citation type="submission" date="2020-06" db="EMBL/GenBank/DDBJ databases">
        <authorList>
            <person name="Li R."/>
            <person name="Bekaert M."/>
        </authorList>
    </citation>
    <scope>NUCLEOTIDE SEQUENCE [LARGE SCALE GENOMIC DNA]</scope>
    <source>
        <strain evidence="9">wild</strain>
    </source>
</reference>
<keyword evidence="9" id="KW-1185">Reference proteome</keyword>
<evidence type="ECO:0000256" key="2">
    <source>
        <dbReference type="ARBA" id="ARBA00006840"/>
    </source>
</evidence>
<dbReference type="GO" id="GO:0005886">
    <property type="term" value="C:plasma membrane"/>
    <property type="evidence" value="ECO:0007669"/>
    <property type="project" value="TreeGrafter"/>
</dbReference>
<feature type="transmembrane region" description="Helical" evidence="7">
    <location>
        <begin position="87"/>
        <end position="110"/>
    </location>
</feature>
<dbReference type="AlphaFoldDB" id="A0A6J8DTU8"/>
<dbReference type="CDD" id="cd03127">
    <property type="entry name" value="tetraspanin_LEL"/>
    <property type="match status" value="1"/>
</dbReference>
<feature type="disulfide bond" evidence="6">
    <location>
        <begin position="151"/>
        <end position="170"/>
    </location>
</feature>
<comment type="similarity">
    <text evidence="2 7">Belongs to the tetraspanin (TM4SF) family.</text>
</comment>
<feature type="transmembrane region" description="Helical" evidence="7">
    <location>
        <begin position="191"/>
        <end position="219"/>
    </location>
</feature>
<dbReference type="OrthoDB" id="5870230at2759"/>
<evidence type="ECO:0000256" key="7">
    <source>
        <dbReference type="RuleBase" id="RU361218"/>
    </source>
</evidence>
<organism evidence="8 9">
    <name type="scientific">Mytilus coruscus</name>
    <name type="common">Sea mussel</name>
    <dbReference type="NCBI Taxonomy" id="42192"/>
    <lineage>
        <taxon>Eukaryota</taxon>
        <taxon>Metazoa</taxon>
        <taxon>Spiralia</taxon>
        <taxon>Lophotrochozoa</taxon>
        <taxon>Mollusca</taxon>
        <taxon>Bivalvia</taxon>
        <taxon>Autobranchia</taxon>
        <taxon>Pteriomorphia</taxon>
        <taxon>Mytilida</taxon>
        <taxon>Mytiloidea</taxon>
        <taxon>Mytilidae</taxon>
        <taxon>Mytilinae</taxon>
        <taxon>Mytilus</taxon>
    </lineage>
</organism>
<evidence type="ECO:0000256" key="4">
    <source>
        <dbReference type="ARBA" id="ARBA00022989"/>
    </source>
</evidence>
<feature type="transmembrane region" description="Helical" evidence="7">
    <location>
        <begin position="57"/>
        <end position="80"/>
    </location>
</feature>
<evidence type="ECO:0000313" key="8">
    <source>
        <dbReference type="EMBL" id="CAC5411496.1"/>
    </source>
</evidence>
<proteinExistence type="inferred from homology"/>
<gene>
    <name evidence="8" type="ORF">MCOR_44581</name>
</gene>
<keyword evidence="3 7" id="KW-0812">Transmembrane</keyword>
<dbReference type="Gene3D" id="1.10.1450.10">
    <property type="entry name" value="Tetraspanin"/>
    <property type="match status" value="1"/>
</dbReference>
<accession>A0A6J8DTU8</accession>
<evidence type="ECO:0000256" key="1">
    <source>
        <dbReference type="ARBA" id="ARBA00004141"/>
    </source>
</evidence>
<dbReference type="InterPro" id="IPR018499">
    <property type="entry name" value="Tetraspanin/Peripherin"/>
</dbReference>
<dbReference type="PIRSF" id="PIRSF002419">
    <property type="entry name" value="Tetraspanin"/>
    <property type="match status" value="1"/>
</dbReference>
<dbReference type="Proteomes" id="UP000507470">
    <property type="component" value="Unassembled WGS sequence"/>
</dbReference>
<comment type="subcellular location">
    <subcellularLocation>
        <location evidence="1 7">Membrane</location>
        <topology evidence="1 7">Multi-pass membrane protein</topology>
    </subcellularLocation>
</comment>
<evidence type="ECO:0000256" key="3">
    <source>
        <dbReference type="ARBA" id="ARBA00022692"/>
    </source>
</evidence>
<keyword evidence="6" id="KW-1015">Disulfide bond</keyword>
<dbReference type="PANTHER" id="PTHR19282">
    <property type="entry name" value="TETRASPANIN"/>
    <property type="match status" value="1"/>
</dbReference>
<name>A0A6J8DTU8_MYTCO</name>
<dbReference type="InterPro" id="IPR008952">
    <property type="entry name" value="Tetraspanin_EC2_sf"/>
</dbReference>